<comment type="similarity">
    <text evidence="1 6">Belongs to the sigma-70 factor family. ECF subfamily.</text>
</comment>
<organism evidence="9 10">
    <name type="scientific">Sporosarcina oncorhynchi</name>
    <dbReference type="NCBI Taxonomy" id="3056444"/>
    <lineage>
        <taxon>Bacteria</taxon>
        <taxon>Bacillati</taxon>
        <taxon>Bacillota</taxon>
        <taxon>Bacilli</taxon>
        <taxon>Bacillales</taxon>
        <taxon>Caryophanaceae</taxon>
        <taxon>Sporosarcina</taxon>
    </lineage>
</organism>
<keyword evidence="4 6" id="KW-0238">DNA-binding</keyword>
<name>A0ABZ0L5E5_9BACL</name>
<dbReference type="Pfam" id="PF04542">
    <property type="entry name" value="Sigma70_r2"/>
    <property type="match status" value="1"/>
</dbReference>
<protein>
    <recommendedName>
        <fullName evidence="6">RNA polymerase sigma factor</fullName>
    </recommendedName>
</protein>
<reference evidence="9 10" key="1">
    <citation type="submission" date="2023-06" db="EMBL/GenBank/DDBJ databases">
        <title>Sporosarcina sp. nov., isolated from Korean tranditional fermented seafood 'Jeotgal'.</title>
        <authorList>
            <person name="Yang A.I."/>
            <person name="Shin N.-R."/>
        </authorList>
    </citation>
    <scope>NUCLEOTIDE SEQUENCE [LARGE SCALE GENOMIC DNA]</scope>
    <source>
        <strain evidence="9 10">T2O-4</strain>
    </source>
</reference>
<proteinExistence type="inferred from homology"/>
<dbReference type="InterPro" id="IPR000838">
    <property type="entry name" value="RNA_pol_sigma70_ECF_CS"/>
</dbReference>
<dbReference type="Pfam" id="PF08281">
    <property type="entry name" value="Sigma70_r4_2"/>
    <property type="match status" value="1"/>
</dbReference>
<dbReference type="InterPro" id="IPR013325">
    <property type="entry name" value="RNA_pol_sigma_r2"/>
</dbReference>
<evidence type="ECO:0000256" key="5">
    <source>
        <dbReference type="ARBA" id="ARBA00023163"/>
    </source>
</evidence>
<keyword evidence="2 6" id="KW-0805">Transcription regulation</keyword>
<evidence type="ECO:0000313" key="10">
    <source>
        <dbReference type="Proteomes" id="UP001303902"/>
    </source>
</evidence>
<evidence type="ECO:0000259" key="7">
    <source>
        <dbReference type="Pfam" id="PF04542"/>
    </source>
</evidence>
<dbReference type="RefSeq" id="WP_317968184.1">
    <property type="nucleotide sequence ID" value="NZ_CP129118.1"/>
</dbReference>
<evidence type="ECO:0000259" key="8">
    <source>
        <dbReference type="Pfam" id="PF08281"/>
    </source>
</evidence>
<dbReference type="InterPro" id="IPR013324">
    <property type="entry name" value="RNA_pol_sigma_r3/r4-like"/>
</dbReference>
<keyword evidence="3 6" id="KW-0731">Sigma factor</keyword>
<dbReference type="Gene3D" id="1.10.10.10">
    <property type="entry name" value="Winged helix-like DNA-binding domain superfamily/Winged helix DNA-binding domain"/>
    <property type="match status" value="1"/>
</dbReference>
<sequence>MKKLFHRGRQATPEVEKLIFEKYYKRVYHTAYFIVKDPDLAQDILQESFVKAFRHIDRVHEIEKIGAWLATITTRTAIDHLRKMKRRNDFATDDVFLTKELSSTEIDQTSIVEIAAEKKLIQKIMWEELDKLTPDHKEVLYLYYYEDLTYEEISELLDVKLATVKTRVHRAKLKLKEALEQQTDLMEVVLDVNS</sequence>
<dbReference type="PROSITE" id="PS01063">
    <property type="entry name" value="SIGMA70_ECF"/>
    <property type="match status" value="1"/>
</dbReference>
<dbReference type="InterPro" id="IPR036388">
    <property type="entry name" value="WH-like_DNA-bd_sf"/>
</dbReference>
<dbReference type="PANTHER" id="PTHR43133">
    <property type="entry name" value="RNA POLYMERASE ECF-TYPE SIGMA FACTO"/>
    <property type="match status" value="1"/>
</dbReference>
<evidence type="ECO:0000256" key="2">
    <source>
        <dbReference type="ARBA" id="ARBA00023015"/>
    </source>
</evidence>
<dbReference type="EMBL" id="CP129118">
    <property type="protein sequence ID" value="WOV87766.1"/>
    <property type="molecule type" value="Genomic_DNA"/>
</dbReference>
<keyword evidence="5 6" id="KW-0804">Transcription</keyword>
<dbReference type="SUPFAM" id="SSF88946">
    <property type="entry name" value="Sigma2 domain of RNA polymerase sigma factors"/>
    <property type="match status" value="1"/>
</dbReference>
<evidence type="ECO:0000256" key="4">
    <source>
        <dbReference type="ARBA" id="ARBA00023125"/>
    </source>
</evidence>
<feature type="domain" description="RNA polymerase sigma-70 region 2" evidence="7">
    <location>
        <begin position="19"/>
        <end position="86"/>
    </location>
</feature>
<evidence type="ECO:0000313" key="9">
    <source>
        <dbReference type="EMBL" id="WOV87766.1"/>
    </source>
</evidence>
<feature type="domain" description="RNA polymerase sigma factor 70 region 4 type 2" evidence="8">
    <location>
        <begin position="125"/>
        <end position="175"/>
    </location>
</feature>
<dbReference type="NCBIfam" id="TIGR02937">
    <property type="entry name" value="sigma70-ECF"/>
    <property type="match status" value="1"/>
</dbReference>
<accession>A0ABZ0L5E5</accession>
<dbReference type="Proteomes" id="UP001303902">
    <property type="component" value="Chromosome"/>
</dbReference>
<dbReference type="SUPFAM" id="SSF88659">
    <property type="entry name" value="Sigma3 and sigma4 domains of RNA polymerase sigma factors"/>
    <property type="match status" value="1"/>
</dbReference>
<dbReference type="PANTHER" id="PTHR43133:SF62">
    <property type="entry name" value="RNA POLYMERASE SIGMA FACTOR SIGZ"/>
    <property type="match status" value="1"/>
</dbReference>
<keyword evidence="10" id="KW-1185">Reference proteome</keyword>
<gene>
    <name evidence="9" type="ORF">QWT69_01200</name>
</gene>
<dbReference type="InterPro" id="IPR013249">
    <property type="entry name" value="RNA_pol_sigma70_r4_t2"/>
</dbReference>
<evidence type="ECO:0000256" key="6">
    <source>
        <dbReference type="RuleBase" id="RU000716"/>
    </source>
</evidence>
<dbReference type="InterPro" id="IPR007627">
    <property type="entry name" value="RNA_pol_sigma70_r2"/>
</dbReference>
<dbReference type="CDD" id="cd06171">
    <property type="entry name" value="Sigma70_r4"/>
    <property type="match status" value="1"/>
</dbReference>
<dbReference type="InterPro" id="IPR014284">
    <property type="entry name" value="RNA_pol_sigma-70_dom"/>
</dbReference>
<dbReference type="Gene3D" id="1.10.1740.10">
    <property type="match status" value="1"/>
</dbReference>
<evidence type="ECO:0000256" key="3">
    <source>
        <dbReference type="ARBA" id="ARBA00023082"/>
    </source>
</evidence>
<dbReference type="InterPro" id="IPR039425">
    <property type="entry name" value="RNA_pol_sigma-70-like"/>
</dbReference>
<evidence type="ECO:0000256" key="1">
    <source>
        <dbReference type="ARBA" id="ARBA00010641"/>
    </source>
</evidence>